<dbReference type="AlphaFoldDB" id="A0A372ZLB9"/>
<evidence type="ECO:0000256" key="1">
    <source>
        <dbReference type="SAM" id="MobiDB-lite"/>
    </source>
</evidence>
<proteinExistence type="predicted"/>
<dbReference type="Proteomes" id="UP000263377">
    <property type="component" value="Unassembled WGS sequence"/>
</dbReference>
<accession>A0A372ZLB9</accession>
<feature type="compositionally biased region" description="Pro residues" evidence="1">
    <location>
        <begin position="30"/>
        <end position="40"/>
    </location>
</feature>
<organism evidence="2 3">
    <name type="scientific">Kitasatospora xanthocidica</name>
    <dbReference type="NCBI Taxonomy" id="83382"/>
    <lineage>
        <taxon>Bacteria</taxon>
        <taxon>Bacillati</taxon>
        <taxon>Actinomycetota</taxon>
        <taxon>Actinomycetes</taxon>
        <taxon>Kitasatosporales</taxon>
        <taxon>Streptomycetaceae</taxon>
        <taxon>Kitasatospora</taxon>
    </lineage>
</organism>
<evidence type="ECO:0000313" key="2">
    <source>
        <dbReference type="EMBL" id="RGD56669.1"/>
    </source>
</evidence>
<dbReference type="EMBL" id="QVIG01000001">
    <property type="protein sequence ID" value="RGD56669.1"/>
    <property type="molecule type" value="Genomic_DNA"/>
</dbReference>
<feature type="compositionally biased region" description="Basic and acidic residues" evidence="1">
    <location>
        <begin position="1"/>
        <end position="10"/>
    </location>
</feature>
<keyword evidence="3" id="KW-1185">Reference proteome</keyword>
<comment type="caution">
    <text evidence="2">The sequence shown here is derived from an EMBL/GenBank/DDBJ whole genome shotgun (WGS) entry which is preliminary data.</text>
</comment>
<dbReference type="NCBIfam" id="NF033521">
    <property type="entry name" value="lasso_leader_L3"/>
    <property type="match status" value="1"/>
</dbReference>
<protein>
    <submittedName>
        <fullName evidence="2">Lasso RiPP family leader peptide-containing protein</fullName>
    </submittedName>
</protein>
<gene>
    <name evidence="2" type="ORF">DR950_01670</name>
</gene>
<reference evidence="2 3" key="1">
    <citation type="submission" date="2018-08" db="EMBL/GenBank/DDBJ databases">
        <title>Diversity &amp; Physiological Properties of Lignin-Decomposing Actinobacteria from Soil.</title>
        <authorList>
            <person name="Roh S.G."/>
            <person name="Kim S.B."/>
        </authorList>
    </citation>
    <scope>NUCLEOTIDE SEQUENCE [LARGE SCALE GENOMIC DNA]</scope>
    <source>
        <strain evidence="2 3">MMS17-GH009</strain>
    </source>
</reference>
<feature type="region of interest" description="Disordered" evidence="1">
    <location>
        <begin position="1"/>
        <end position="100"/>
    </location>
</feature>
<name>A0A372ZLB9_9ACTN</name>
<evidence type="ECO:0000313" key="3">
    <source>
        <dbReference type="Proteomes" id="UP000263377"/>
    </source>
</evidence>
<feature type="compositionally biased region" description="Basic residues" evidence="1">
    <location>
        <begin position="11"/>
        <end position="23"/>
    </location>
</feature>
<sequence>MRQPWDDRRRGPVRQRTGLHHFVRSWPNPASRPPPPPPARPGAQQSRERLRPLPPGPSGSGRRPRRRLSVGEPTRKSRSTAGRRSCPTPRTREDIAMTDDVYEPPVMIELGDFADLTRGFDIGNQSDVHGYYLAP</sequence>